<dbReference type="EC" id="2.3.-.-" evidence="2"/>
<dbReference type="PROSITE" id="PS51186">
    <property type="entry name" value="GNAT"/>
    <property type="match status" value="1"/>
</dbReference>
<evidence type="ECO:0000313" key="2">
    <source>
        <dbReference type="EMBL" id="MFC6038891.1"/>
    </source>
</evidence>
<evidence type="ECO:0000313" key="3">
    <source>
        <dbReference type="Proteomes" id="UP001596170"/>
    </source>
</evidence>
<accession>A0ABW1L628</accession>
<dbReference type="Proteomes" id="UP001596170">
    <property type="component" value="Unassembled WGS sequence"/>
</dbReference>
<keyword evidence="2" id="KW-0808">Transferase</keyword>
<dbReference type="Gene3D" id="3.40.630.30">
    <property type="match status" value="1"/>
</dbReference>
<protein>
    <submittedName>
        <fullName evidence="2">GNAT family N-acetyltransferase</fullName>
        <ecNumber evidence="2">2.3.-.-</ecNumber>
    </submittedName>
</protein>
<gene>
    <name evidence="2" type="ORF">ACFPYN_05410</name>
</gene>
<sequence>MEIRLATLNDQQQVLSVLNKVTLGLQKKGINQWEYPWHVNKIVSEIKNNYAYVLLMDEEIVGTFCIKDIDFLSELTIDSKSKYLSQVAILPEYQGNDLGSALMDFACSFANEVNKTIFLDCWAGNEKLKDFYLNTDFEYQGDFPEEDYFISIFKFN</sequence>
<reference evidence="3" key="1">
    <citation type="journal article" date="2019" name="Int. J. Syst. Evol. Microbiol.">
        <title>The Global Catalogue of Microorganisms (GCM) 10K type strain sequencing project: providing services to taxonomists for standard genome sequencing and annotation.</title>
        <authorList>
            <consortium name="The Broad Institute Genomics Platform"/>
            <consortium name="The Broad Institute Genome Sequencing Center for Infectious Disease"/>
            <person name="Wu L."/>
            <person name="Ma J."/>
        </authorList>
    </citation>
    <scope>NUCLEOTIDE SEQUENCE [LARGE SCALE GENOMIC DNA]</scope>
    <source>
        <strain evidence="3">CCUG 54527</strain>
    </source>
</reference>
<dbReference type="Pfam" id="PF00583">
    <property type="entry name" value="Acetyltransf_1"/>
    <property type="match status" value="1"/>
</dbReference>
<feature type="domain" description="N-acetyltransferase" evidence="1">
    <location>
        <begin position="1"/>
        <end position="156"/>
    </location>
</feature>
<dbReference type="SUPFAM" id="SSF55729">
    <property type="entry name" value="Acyl-CoA N-acyltransferases (Nat)"/>
    <property type="match status" value="1"/>
</dbReference>
<name>A0ABW1L628_9BACL</name>
<keyword evidence="3" id="KW-1185">Reference proteome</keyword>
<organism evidence="2 3">
    <name type="scientific">Paenisporosarcina macmurdoensis</name>
    <dbReference type="NCBI Taxonomy" id="212659"/>
    <lineage>
        <taxon>Bacteria</taxon>
        <taxon>Bacillati</taxon>
        <taxon>Bacillota</taxon>
        <taxon>Bacilli</taxon>
        <taxon>Bacillales</taxon>
        <taxon>Caryophanaceae</taxon>
        <taxon>Paenisporosarcina</taxon>
    </lineage>
</organism>
<proteinExistence type="predicted"/>
<evidence type="ECO:0000259" key="1">
    <source>
        <dbReference type="PROSITE" id="PS51186"/>
    </source>
</evidence>
<dbReference type="InterPro" id="IPR016181">
    <property type="entry name" value="Acyl_CoA_acyltransferase"/>
</dbReference>
<dbReference type="InterPro" id="IPR000182">
    <property type="entry name" value="GNAT_dom"/>
</dbReference>
<dbReference type="CDD" id="cd04301">
    <property type="entry name" value="NAT_SF"/>
    <property type="match status" value="1"/>
</dbReference>
<dbReference type="GO" id="GO:0016746">
    <property type="term" value="F:acyltransferase activity"/>
    <property type="evidence" value="ECO:0007669"/>
    <property type="project" value="UniProtKB-KW"/>
</dbReference>
<comment type="caution">
    <text evidence="2">The sequence shown here is derived from an EMBL/GenBank/DDBJ whole genome shotgun (WGS) entry which is preliminary data.</text>
</comment>
<dbReference type="RefSeq" id="WP_377732993.1">
    <property type="nucleotide sequence ID" value="NZ_JBHSRI010000005.1"/>
</dbReference>
<dbReference type="EMBL" id="JBHSRI010000005">
    <property type="protein sequence ID" value="MFC6038891.1"/>
    <property type="molecule type" value="Genomic_DNA"/>
</dbReference>
<keyword evidence="2" id="KW-0012">Acyltransferase</keyword>